<protein>
    <recommendedName>
        <fullName evidence="2">Carboxylesterase type B domain-containing protein</fullName>
    </recommendedName>
</protein>
<sequence length="592" mass="66376">MQQPRLRLAVRTLRRFVSTAATPPQVTLPWGGRLTGCVVDPENGAPPFQSFLGIPYAAPPVGKLRFMPPQPAEQWSGERAASQERDVCMQIDHYSSKVVGGEDCLYVNVHRPPTTRPDDKKPVLVYVHWGLWSLSNNSMTECGPEFFVAKDMIVVTVNYRVLSFGFLTLNSPAAPGNMGIRDCFAGLRWVHDNITAFGGDPNRVTLFGFCVGAIISQLAQYSDRCKGLFQQSILVSGSMQQSWLGAVPGDVMRARGLKLARLLGCHSDNDEEILTHLQSAPVADLFKATWSCVPQPLSDRNSAPFLPIIDIDAVADPADAIIPENPARMVRGQRSNPVPTLWGLARDDGHIIRGDGMLWEGTRAEEKSLAERFEQLERTLPWDLDLGLPNSRRRQDLIRTIRDLYFHDSSPPTVSEYTNFLSEMNITRGVVEAARRHSTHPQRPRSWLYCFSVEGGNGRTKKRFNLPSGIVAHGDDMGYYFGCRGDPPGPEPRWPPDSIEAVTRRRMVALLSNFVKYGDPTPDHEPEPELRGVRWPLLPDHMAAPFPYLDIGKDLVVREELQGVRMRFWQDVYDRYFTTGDTPAARNPRSFT</sequence>
<dbReference type="AlphaFoldDB" id="A0AAV7X5R7"/>
<gene>
    <name evidence="3" type="ORF">ONE63_004999</name>
</gene>
<keyword evidence="4" id="KW-1185">Reference proteome</keyword>
<organism evidence="3 4">
    <name type="scientific">Megalurothrips usitatus</name>
    <name type="common">bean blossom thrips</name>
    <dbReference type="NCBI Taxonomy" id="439358"/>
    <lineage>
        <taxon>Eukaryota</taxon>
        <taxon>Metazoa</taxon>
        <taxon>Ecdysozoa</taxon>
        <taxon>Arthropoda</taxon>
        <taxon>Hexapoda</taxon>
        <taxon>Insecta</taxon>
        <taxon>Pterygota</taxon>
        <taxon>Neoptera</taxon>
        <taxon>Paraneoptera</taxon>
        <taxon>Thysanoptera</taxon>
        <taxon>Terebrantia</taxon>
        <taxon>Thripoidea</taxon>
        <taxon>Thripidae</taxon>
        <taxon>Megalurothrips</taxon>
    </lineage>
</organism>
<dbReference type="Proteomes" id="UP001075354">
    <property type="component" value="Chromosome 16"/>
</dbReference>
<dbReference type="InterPro" id="IPR002018">
    <property type="entry name" value="CarbesteraseB"/>
</dbReference>
<dbReference type="PANTHER" id="PTHR11559">
    <property type="entry name" value="CARBOXYLESTERASE"/>
    <property type="match status" value="1"/>
</dbReference>
<comment type="caution">
    <text evidence="3">The sequence shown here is derived from an EMBL/GenBank/DDBJ whole genome shotgun (WGS) entry which is preliminary data.</text>
</comment>
<evidence type="ECO:0000313" key="3">
    <source>
        <dbReference type="EMBL" id="KAJ1519743.1"/>
    </source>
</evidence>
<proteinExistence type="predicted"/>
<keyword evidence="1" id="KW-0325">Glycoprotein</keyword>
<name>A0AAV7X5R7_9NEOP</name>
<evidence type="ECO:0000313" key="4">
    <source>
        <dbReference type="Proteomes" id="UP001075354"/>
    </source>
</evidence>
<accession>A0AAV7X5R7</accession>
<dbReference type="Pfam" id="PF00135">
    <property type="entry name" value="COesterase"/>
    <property type="match status" value="1"/>
</dbReference>
<feature type="domain" description="Carboxylesterase type B" evidence="2">
    <location>
        <begin position="24"/>
        <end position="569"/>
    </location>
</feature>
<dbReference type="InterPro" id="IPR029058">
    <property type="entry name" value="AB_hydrolase_fold"/>
</dbReference>
<dbReference type="Gene3D" id="3.40.50.1820">
    <property type="entry name" value="alpha/beta hydrolase"/>
    <property type="match status" value="1"/>
</dbReference>
<dbReference type="EMBL" id="JAPTSV010000016">
    <property type="protein sequence ID" value="KAJ1519743.1"/>
    <property type="molecule type" value="Genomic_DNA"/>
</dbReference>
<evidence type="ECO:0000259" key="2">
    <source>
        <dbReference type="Pfam" id="PF00135"/>
    </source>
</evidence>
<dbReference type="InterPro" id="IPR050309">
    <property type="entry name" value="Type-B_Carboxylest/Lipase"/>
</dbReference>
<dbReference type="SUPFAM" id="SSF53474">
    <property type="entry name" value="alpha/beta-Hydrolases"/>
    <property type="match status" value="1"/>
</dbReference>
<evidence type="ECO:0000256" key="1">
    <source>
        <dbReference type="ARBA" id="ARBA00023180"/>
    </source>
</evidence>
<reference evidence="3" key="1">
    <citation type="submission" date="2022-12" db="EMBL/GenBank/DDBJ databases">
        <title>Chromosome-level genome assembly of the bean flower thrips Megalurothrips usitatus.</title>
        <authorList>
            <person name="Ma L."/>
            <person name="Liu Q."/>
            <person name="Li H."/>
            <person name="Cai W."/>
        </authorList>
    </citation>
    <scope>NUCLEOTIDE SEQUENCE</scope>
    <source>
        <strain evidence="3">Cailab_2022a</strain>
    </source>
</reference>